<sequence length="69" mass="7169">MVAAGVSGGGQRLNRNEVWMLWVDPGTTAARIWAPTNCNYDQSGNAVDAKLATAVAASSAKATALHRTP</sequence>
<comment type="similarity">
    <text evidence="1">Belongs to the thaumatin family.</text>
</comment>
<dbReference type="Gene3D" id="2.60.110.10">
    <property type="entry name" value="Thaumatin"/>
    <property type="match status" value="1"/>
</dbReference>
<organism evidence="2 3">
    <name type="scientific">Citrullus colocynthis</name>
    <name type="common">colocynth</name>
    <dbReference type="NCBI Taxonomy" id="252529"/>
    <lineage>
        <taxon>Eukaryota</taxon>
        <taxon>Viridiplantae</taxon>
        <taxon>Streptophyta</taxon>
        <taxon>Embryophyta</taxon>
        <taxon>Tracheophyta</taxon>
        <taxon>Spermatophyta</taxon>
        <taxon>Magnoliopsida</taxon>
        <taxon>eudicotyledons</taxon>
        <taxon>Gunneridae</taxon>
        <taxon>Pentapetalae</taxon>
        <taxon>rosids</taxon>
        <taxon>fabids</taxon>
        <taxon>Cucurbitales</taxon>
        <taxon>Cucurbitaceae</taxon>
        <taxon>Benincaseae</taxon>
        <taxon>Citrullus</taxon>
    </lineage>
</organism>
<gene>
    <name evidence="2" type="ORF">CITCOLO1_LOCUS2631</name>
</gene>
<evidence type="ECO:0000313" key="2">
    <source>
        <dbReference type="EMBL" id="CAK9310986.1"/>
    </source>
</evidence>
<keyword evidence="3" id="KW-1185">Reference proteome</keyword>
<reference evidence="2 3" key="1">
    <citation type="submission" date="2024-03" db="EMBL/GenBank/DDBJ databases">
        <authorList>
            <person name="Gkanogiannis A."/>
            <person name="Becerra Lopez-Lavalle L."/>
        </authorList>
    </citation>
    <scope>NUCLEOTIDE SEQUENCE [LARGE SCALE GENOMIC DNA]</scope>
</reference>
<proteinExistence type="inferred from homology"/>
<evidence type="ECO:0000256" key="1">
    <source>
        <dbReference type="ARBA" id="ARBA00010607"/>
    </source>
</evidence>
<accession>A0ABP0XVN4</accession>
<protein>
    <submittedName>
        <fullName evidence="2">Uncharacterized protein</fullName>
    </submittedName>
</protein>
<name>A0ABP0XVN4_9ROSI</name>
<dbReference type="Proteomes" id="UP001642487">
    <property type="component" value="Chromosome 10"/>
</dbReference>
<evidence type="ECO:0000313" key="3">
    <source>
        <dbReference type="Proteomes" id="UP001642487"/>
    </source>
</evidence>
<dbReference type="InterPro" id="IPR037176">
    <property type="entry name" value="Osmotin/thaumatin-like_sf"/>
</dbReference>
<dbReference type="SUPFAM" id="SSF49870">
    <property type="entry name" value="Osmotin, thaumatin-like protein"/>
    <property type="match status" value="1"/>
</dbReference>
<dbReference type="EMBL" id="OZ021744">
    <property type="protein sequence ID" value="CAK9310986.1"/>
    <property type="molecule type" value="Genomic_DNA"/>
</dbReference>